<evidence type="ECO:0000256" key="2">
    <source>
        <dbReference type="ARBA" id="ARBA00022761"/>
    </source>
</evidence>
<dbReference type="InterPro" id="IPR022379">
    <property type="entry name" value="11S_seedstore_CS"/>
</dbReference>
<comment type="function">
    <text evidence="5">Seed storage protein.</text>
</comment>
<keyword evidence="2 5" id="KW-0758">Storage protein</keyword>
<evidence type="ECO:0000259" key="6">
    <source>
        <dbReference type="SMART" id="SM00835"/>
    </source>
</evidence>
<evidence type="ECO:0000256" key="3">
    <source>
        <dbReference type="ARBA" id="ARBA00023129"/>
    </source>
</evidence>
<evidence type="ECO:0000313" key="8">
    <source>
        <dbReference type="Proteomes" id="UP001291926"/>
    </source>
</evidence>
<dbReference type="InterPro" id="IPR011051">
    <property type="entry name" value="RmlC_Cupin_sf"/>
</dbReference>
<comment type="caution">
    <text evidence="7">The sequence shown here is derived from an EMBL/GenBank/DDBJ whole genome shotgun (WGS) entry which is preliminary data.</text>
</comment>
<accession>A0ABR0CZK1</accession>
<dbReference type="PRINTS" id="PR00439">
    <property type="entry name" value="11SGLOBULIN"/>
</dbReference>
<keyword evidence="8" id="KW-1185">Reference proteome</keyword>
<comment type="similarity">
    <text evidence="1 5">Belongs to the 11S seed storage protein (globulins) family.</text>
</comment>
<evidence type="ECO:0000256" key="1">
    <source>
        <dbReference type="ARBA" id="ARBA00007178"/>
    </source>
</evidence>
<dbReference type="Proteomes" id="UP001291926">
    <property type="component" value="Unassembled WGS sequence"/>
</dbReference>
<evidence type="ECO:0000256" key="5">
    <source>
        <dbReference type="RuleBase" id="RU003681"/>
    </source>
</evidence>
<dbReference type="CDD" id="cd02242">
    <property type="entry name" value="cupin_11S_legumin_N"/>
    <property type="match status" value="1"/>
</dbReference>
<dbReference type="EMBL" id="JAYDYQ010002534">
    <property type="protein sequence ID" value="KAK4482463.1"/>
    <property type="molecule type" value="Genomic_DNA"/>
</dbReference>
<dbReference type="Pfam" id="PF00190">
    <property type="entry name" value="Cupin_1"/>
    <property type="match status" value="2"/>
</dbReference>
<feature type="domain" description="Cupin type-1" evidence="6">
    <location>
        <begin position="200"/>
        <end position="351"/>
    </location>
</feature>
<dbReference type="Gene3D" id="2.60.120.10">
    <property type="entry name" value="Jelly Rolls"/>
    <property type="match status" value="2"/>
</dbReference>
<reference evidence="7 8" key="1">
    <citation type="journal article" date="2023" name="bioRxiv">
        <title>Genome report: Whole genome sequence and annotation of Penstemon davidsonii.</title>
        <authorList>
            <person name="Ostevik K.L."/>
            <person name="Alabady M."/>
            <person name="Zhang M."/>
            <person name="Rausher M.D."/>
        </authorList>
    </citation>
    <scope>NUCLEOTIDE SEQUENCE [LARGE SCALE GENOMIC DNA]</scope>
    <source>
        <strain evidence="7">DNT005</strain>
        <tissue evidence="7">Whole leaf</tissue>
    </source>
</reference>
<keyword evidence="4 5" id="KW-1015">Disulfide bond</keyword>
<gene>
    <name evidence="7" type="ORF">RD792_009620</name>
</gene>
<organism evidence="7 8">
    <name type="scientific">Penstemon davidsonii</name>
    <dbReference type="NCBI Taxonomy" id="160366"/>
    <lineage>
        <taxon>Eukaryota</taxon>
        <taxon>Viridiplantae</taxon>
        <taxon>Streptophyta</taxon>
        <taxon>Embryophyta</taxon>
        <taxon>Tracheophyta</taxon>
        <taxon>Spermatophyta</taxon>
        <taxon>Magnoliopsida</taxon>
        <taxon>eudicotyledons</taxon>
        <taxon>Gunneridae</taxon>
        <taxon>Pentapetalae</taxon>
        <taxon>asterids</taxon>
        <taxon>lamiids</taxon>
        <taxon>Lamiales</taxon>
        <taxon>Plantaginaceae</taxon>
        <taxon>Cheloneae</taxon>
        <taxon>Penstemon</taxon>
    </lineage>
</organism>
<sequence length="388" mass="44030">MRNLKLIETNFTGRGLLGTVIPGCAETFESEIQQKEEEEGSESEQSRRFVDRHQKVRQFRQGDVLALPAGFTLWLYNNGDDQLITVALLDTGNEANQLDQTFRNFFLAGKPQGASQNFFYSHGKRQGQKNNIFYGFDDEILAEIFGVDREIVRKLKGQDDERGQIVRAERLNVVFPRERQWESSRPNGLEETVCSLKLRENLDEPSSADVYNPQAGRLSSLNSHKLPILRLLRLSAEKGVLRRNAIMAPHWTANAHSIIYVTRGSGRFQVVGHTGKSVFDGEVREGQMIIVPQNFVVVKKASDNDEGLEWISFKTNDNAIASPLAGRLSAFRAMPEEVLMNAYDISKEDARRLKYSREESRVFSSSSSSRSHMPKPMEYAFDVIKTMM</sequence>
<dbReference type="InterPro" id="IPR006044">
    <property type="entry name" value="11S_seedstore_pln"/>
</dbReference>
<dbReference type="SMART" id="SM00835">
    <property type="entry name" value="Cupin_1"/>
    <property type="match status" value="2"/>
</dbReference>
<proteinExistence type="inferred from homology"/>
<dbReference type="PANTHER" id="PTHR31189:SF59">
    <property type="entry name" value="11S GLOBULIN SUBUNIT BETA-LIKE"/>
    <property type="match status" value="1"/>
</dbReference>
<keyword evidence="3 5" id="KW-0708">Seed storage protein</keyword>
<comment type="subunit">
    <text evidence="5">Hexamer; each subunit is composed of an acidic and a basic chain derived from a single precursor and linked by a disulfide bond.</text>
</comment>
<dbReference type="InterPro" id="IPR006045">
    <property type="entry name" value="Cupin_1"/>
</dbReference>
<evidence type="ECO:0000256" key="4">
    <source>
        <dbReference type="ARBA" id="ARBA00023157"/>
    </source>
</evidence>
<dbReference type="SUPFAM" id="SSF51182">
    <property type="entry name" value="RmlC-like cupins"/>
    <property type="match status" value="1"/>
</dbReference>
<dbReference type="CDD" id="cd02243">
    <property type="entry name" value="cupin_11S_legumin_C"/>
    <property type="match status" value="1"/>
</dbReference>
<dbReference type="PANTHER" id="PTHR31189">
    <property type="entry name" value="OS03G0336100 PROTEIN-RELATED"/>
    <property type="match status" value="1"/>
</dbReference>
<name>A0ABR0CZK1_9LAMI</name>
<dbReference type="InterPro" id="IPR014710">
    <property type="entry name" value="RmlC-like_jellyroll"/>
</dbReference>
<dbReference type="PROSITE" id="PS00305">
    <property type="entry name" value="11S_SEED_STORAGE"/>
    <property type="match status" value="1"/>
</dbReference>
<protein>
    <recommendedName>
        <fullName evidence="6">Cupin type-1 domain-containing protein</fullName>
    </recommendedName>
</protein>
<evidence type="ECO:0000313" key="7">
    <source>
        <dbReference type="EMBL" id="KAK4482463.1"/>
    </source>
</evidence>
<feature type="domain" description="Cupin type-1" evidence="6">
    <location>
        <begin position="2"/>
        <end position="153"/>
    </location>
</feature>
<dbReference type="InterPro" id="IPR050253">
    <property type="entry name" value="Seed_Storage-Functional"/>
</dbReference>